<feature type="compositionally biased region" description="Basic and acidic residues" evidence="1">
    <location>
        <begin position="427"/>
        <end position="436"/>
    </location>
</feature>
<reference evidence="3" key="2">
    <citation type="submission" date="2023-05" db="EMBL/GenBank/DDBJ databases">
        <authorList>
            <consortium name="Lawrence Berkeley National Laboratory"/>
            <person name="Steindorff A."/>
            <person name="Hensen N."/>
            <person name="Bonometti L."/>
            <person name="Westerberg I."/>
            <person name="Brannstrom I.O."/>
            <person name="Guillou S."/>
            <person name="Cros-Aarteil S."/>
            <person name="Calhoun S."/>
            <person name="Haridas S."/>
            <person name="Kuo A."/>
            <person name="Mondo S."/>
            <person name="Pangilinan J."/>
            <person name="Riley R."/>
            <person name="Labutti K."/>
            <person name="Andreopoulos B."/>
            <person name="Lipzen A."/>
            <person name="Chen C."/>
            <person name="Yanf M."/>
            <person name="Daum C."/>
            <person name="Ng V."/>
            <person name="Clum A."/>
            <person name="Ohm R."/>
            <person name="Martin F."/>
            <person name="Silar P."/>
            <person name="Natvig D."/>
            <person name="Lalanne C."/>
            <person name="Gautier V."/>
            <person name="Ament-Velasquez S.L."/>
            <person name="Kruys A."/>
            <person name="Hutchinson M.I."/>
            <person name="Powell A.J."/>
            <person name="Barry K."/>
            <person name="Miller A.N."/>
            <person name="Grigoriev I.V."/>
            <person name="Debuchy R."/>
            <person name="Gladieux P."/>
            <person name="Thoren M.H."/>
            <person name="Johannesson H."/>
        </authorList>
    </citation>
    <scope>NUCLEOTIDE SEQUENCE</scope>
    <source>
        <strain evidence="3">CBS 315.58</strain>
    </source>
</reference>
<evidence type="ECO:0000313" key="4">
    <source>
        <dbReference type="Proteomes" id="UP001303160"/>
    </source>
</evidence>
<feature type="signal peptide" evidence="2">
    <location>
        <begin position="1"/>
        <end position="19"/>
    </location>
</feature>
<name>A0AAN6XM27_9PEZI</name>
<keyword evidence="2" id="KW-0732">Signal</keyword>
<comment type="caution">
    <text evidence="3">The sequence shown here is derived from an EMBL/GenBank/DDBJ whole genome shotgun (WGS) entry which is preliminary data.</text>
</comment>
<protein>
    <submittedName>
        <fullName evidence="3">Uncharacterized protein</fullName>
    </submittedName>
</protein>
<keyword evidence="4" id="KW-1185">Reference proteome</keyword>
<evidence type="ECO:0000256" key="1">
    <source>
        <dbReference type="SAM" id="MobiDB-lite"/>
    </source>
</evidence>
<dbReference type="EMBL" id="MU863922">
    <property type="protein sequence ID" value="KAK4200247.1"/>
    <property type="molecule type" value="Genomic_DNA"/>
</dbReference>
<dbReference type="Proteomes" id="UP001303160">
    <property type="component" value="Unassembled WGS sequence"/>
</dbReference>
<gene>
    <name evidence="3" type="ORF">QBC40DRAFT_327131</name>
</gene>
<evidence type="ECO:0000256" key="2">
    <source>
        <dbReference type="SAM" id="SignalP"/>
    </source>
</evidence>
<feature type="compositionally biased region" description="Basic and acidic residues" evidence="1">
    <location>
        <begin position="442"/>
        <end position="466"/>
    </location>
</feature>
<organism evidence="3 4">
    <name type="scientific">Triangularia verruculosa</name>
    <dbReference type="NCBI Taxonomy" id="2587418"/>
    <lineage>
        <taxon>Eukaryota</taxon>
        <taxon>Fungi</taxon>
        <taxon>Dikarya</taxon>
        <taxon>Ascomycota</taxon>
        <taxon>Pezizomycotina</taxon>
        <taxon>Sordariomycetes</taxon>
        <taxon>Sordariomycetidae</taxon>
        <taxon>Sordariales</taxon>
        <taxon>Podosporaceae</taxon>
        <taxon>Triangularia</taxon>
    </lineage>
</organism>
<feature type="compositionally biased region" description="Basic and acidic residues" evidence="1">
    <location>
        <begin position="398"/>
        <end position="419"/>
    </location>
</feature>
<reference evidence="3" key="1">
    <citation type="journal article" date="2023" name="Mol. Phylogenet. Evol.">
        <title>Genome-scale phylogeny and comparative genomics of the fungal order Sordariales.</title>
        <authorList>
            <person name="Hensen N."/>
            <person name="Bonometti L."/>
            <person name="Westerberg I."/>
            <person name="Brannstrom I.O."/>
            <person name="Guillou S."/>
            <person name="Cros-Aarteil S."/>
            <person name="Calhoun S."/>
            <person name="Haridas S."/>
            <person name="Kuo A."/>
            <person name="Mondo S."/>
            <person name="Pangilinan J."/>
            <person name="Riley R."/>
            <person name="LaButti K."/>
            <person name="Andreopoulos B."/>
            <person name="Lipzen A."/>
            <person name="Chen C."/>
            <person name="Yan M."/>
            <person name="Daum C."/>
            <person name="Ng V."/>
            <person name="Clum A."/>
            <person name="Steindorff A."/>
            <person name="Ohm R.A."/>
            <person name="Martin F."/>
            <person name="Silar P."/>
            <person name="Natvig D.O."/>
            <person name="Lalanne C."/>
            <person name="Gautier V."/>
            <person name="Ament-Velasquez S.L."/>
            <person name="Kruys A."/>
            <person name="Hutchinson M.I."/>
            <person name="Powell A.J."/>
            <person name="Barry K."/>
            <person name="Miller A.N."/>
            <person name="Grigoriev I.V."/>
            <person name="Debuchy R."/>
            <person name="Gladieux P."/>
            <person name="Hiltunen Thoren M."/>
            <person name="Johannesson H."/>
        </authorList>
    </citation>
    <scope>NUCLEOTIDE SEQUENCE</scope>
    <source>
        <strain evidence="3">CBS 315.58</strain>
    </source>
</reference>
<sequence>MKFTSGFVLVATSSQLALATEPLFGTIFSKDIDTLLKRTEYDVCQSNCSLHGIPFPDKNTLQLPLEKYYSERCPEIFIGKYDYPKETSTVCLDFTGRYLTFTFNPFPGYKTKSATVTWGLKGNPLYTVGYKPPPPSNAIQCTPEQDGTFLCKIPFNEIVHASNSADIKHLLEGMCPNGDREGLILYLQFSGTVVVPGSHKPIHFQQQYPCKPGGRDHHRKCTSYDCDYDYLEITYRCSKCQVAPCKPPCDTTTAYGYQSPKSSLDLDTQKGAGCKTNWGWYETPSIHDLRNGIHGHLYIQEQGKYYERVGSWTATLNQNKKLDVKFKITPGLKYIIEEVNIDFSCLPITHCQHEYFTYNKDGLGGLQEYDAHGIYYPSCGRHSRVYLIISAEVGTPEKPGHGGKPHDGNKSHYEGEITGKRPHGGKPPHDGYPPKDGKRHNEKPSHDEKPYGGKPPHDGKFPHYDK</sequence>
<proteinExistence type="predicted"/>
<evidence type="ECO:0000313" key="3">
    <source>
        <dbReference type="EMBL" id="KAK4200247.1"/>
    </source>
</evidence>
<feature type="chain" id="PRO_5042890378" evidence="2">
    <location>
        <begin position="20"/>
        <end position="466"/>
    </location>
</feature>
<dbReference type="AlphaFoldDB" id="A0AAN6XM27"/>
<accession>A0AAN6XM27</accession>
<feature type="region of interest" description="Disordered" evidence="1">
    <location>
        <begin position="394"/>
        <end position="466"/>
    </location>
</feature>